<feature type="coiled-coil region" evidence="1">
    <location>
        <begin position="156"/>
        <end position="218"/>
    </location>
</feature>
<dbReference type="AlphaFoldDB" id="A0A8J2NJ38"/>
<accession>A0A8J2NJ38</accession>
<evidence type="ECO:0000313" key="3">
    <source>
        <dbReference type="EMBL" id="CAG7560064.1"/>
    </source>
</evidence>
<feature type="compositionally biased region" description="Low complexity" evidence="2">
    <location>
        <begin position="30"/>
        <end position="41"/>
    </location>
</feature>
<dbReference type="Proteomes" id="UP000693738">
    <property type="component" value="Unassembled WGS sequence"/>
</dbReference>
<evidence type="ECO:0000313" key="4">
    <source>
        <dbReference type="Proteomes" id="UP000693738"/>
    </source>
</evidence>
<feature type="compositionally biased region" description="Polar residues" evidence="2">
    <location>
        <begin position="50"/>
        <end position="71"/>
    </location>
</feature>
<name>A0A8J2NJ38_FUSEQ</name>
<evidence type="ECO:0000256" key="2">
    <source>
        <dbReference type="SAM" id="MobiDB-lite"/>
    </source>
</evidence>
<gene>
    <name evidence="3" type="ORF">FEQUK3_LOCUS5768</name>
</gene>
<proteinExistence type="predicted"/>
<reference evidence="3" key="1">
    <citation type="submission" date="2021-05" db="EMBL/GenBank/DDBJ databases">
        <authorList>
            <person name="Khan N."/>
        </authorList>
    </citation>
    <scope>NUCLEOTIDE SEQUENCE</scope>
</reference>
<feature type="region of interest" description="Disordered" evidence="2">
    <location>
        <begin position="1"/>
        <end position="81"/>
    </location>
</feature>
<sequence>MSSQQKRSHEADCSQPNKRQDMGPPKSGQEDSSVLSEELLSNGRDESQLLGHNQWPSIYSQMPSAFSQMPSGQGDPLRQGEISSNEMISGASNPFSEIAPEDEVSNRLDVLRADHERLRADHDQLKLLVAGPSSPLEKSVIADLIERVQALERESKRDLLAENERLSQQVEAITASRDQAEAETAQLRREVNAATVSRDQAVTEAEQLRDDNRRLEMTVATKVMELANLRSEKEQLARSLHNTKR</sequence>
<protein>
    <submittedName>
        <fullName evidence="3">Uncharacterized protein</fullName>
    </submittedName>
</protein>
<organism evidence="3 4">
    <name type="scientific">Fusarium equiseti</name>
    <name type="common">Fusarium scirpi</name>
    <dbReference type="NCBI Taxonomy" id="61235"/>
    <lineage>
        <taxon>Eukaryota</taxon>
        <taxon>Fungi</taxon>
        <taxon>Dikarya</taxon>
        <taxon>Ascomycota</taxon>
        <taxon>Pezizomycotina</taxon>
        <taxon>Sordariomycetes</taxon>
        <taxon>Hypocreomycetidae</taxon>
        <taxon>Hypocreales</taxon>
        <taxon>Nectriaceae</taxon>
        <taxon>Fusarium</taxon>
        <taxon>Fusarium incarnatum-equiseti species complex</taxon>
    </lineage>
</organism>
<dbReference type="EMBL" id="CAJSTJ010000131">
    <property type="protein sequence ID" value="CAG7560064.1"/>
    <property type="molecule type" value="Genomic_DNA"/>
</dbReference>
<feature type="coiled-coil region" evidence="1">
    <location>
        <begin position="101"/>
        <end position="128"/>
    </location>
</feature>
<comment type="caution">
    <text evidence="3">The sequence shown here is derived from an EMBL/GenBank/DDBJ whole genome shotgun (WGS) entry which is preliminary data.</text>
</comment>
<evidence type="ECO:0000256" key="1">
    <source>
        <dbReference type="SAM" id="Coils"/>
    </source>
</evidence>
<keyword evidence="1" id="KW-0175">Coiled coil</keyword>